<evidence type="ECO:0000256" key="6">
    <source>
        <dbReference type="ARBA" id="ARBA00042810"/>
    </source>
</evidence>
<dbReference type="InterPro" id="IPR001525">
    <property type="entry name" value="C5_MeTfrase"/>
</dbReference>
<dbReference type="Pfam" id="PF00145">
    <property type="entry name" value="DNA_methylase"/>
    <property type="match status" value="2"/>
</dbReference>
<keyword evidence="2 7" id="KW-0808">Transferase</keyword>
<dbReference type="OMA" id="HTACGTF"/>
<sequence length="595" mass="66406">MADIFTRAGYAPNSRRGLKMMELFAGIGGMRTAALEAGLELDSVHPYEINPSALLAYCHNFSDQEETKVILPKVGCLYKHKPNSKRSTSPKPRNLLGLTADEWHAVSPDLLTMSPPCQPFTRQGLQLDTSDPRSEPLQHVLTLLQTVRELPAMLLLENVKGFETSSSRNLVTRALRNRGYLFQEFLLCPSQLGVPNSRLRYYLLAILSPDTNQTDQAGSHESLTTESCHIQRKFPVCLCFGQNLKASNYVNKAQECQTCHRIIIHDILSLLSRFHFPSYVSPDKFPCNQSESAGETETFADVTPPIAKFLEKEIFSSPLGSSLQPDNQGNILIKSNPNKTVINSTQNDQLDQIIHDDVQKFSECHRPVLEGGSLTLLNSNSGEQASERLVCPIYATPGNDGSNVTPGPSVEDNSTLMKNMSQFELKPKILVRYAMLLDIVDDTSQRSCCFTKAYGRLVEGTGSVFNPSGRAALDAAFETWRSSKCNNEIVTETKGSITEQNNEGRRPLEPLLDHLSDDEISELNNPLLPLKLRFFSPSECLRLMCFPSSFSFPASLTTRQQYQLIGNSVNVLVVTVLLKYLRYWHLNGDIKQDRP</sequence>
<dbReference type="Proteomes" id="UP000694843">
    <property type="component" value="Unplaced"/>
</dbReference>
<evidence type="ECO:0000256" key="1">
    <source>
        <dbReference type="ARBA" id="ARBA00022603"/>
    </source>
</evidence>
<dbReference type="CTD" id="17750"/>
<evidence type="ECO:0000256" key="3">
    <source>
        <dbReference type="ARBA" id="ARBA00022691"/>
    </source>
</evidence>
<organism evidence="8 9">
    <name type="scientific">Hyalella azteca</name>
    <name type="common">Amphipod</name>
    <dbReference type="NCBI Taxonomy" id="294128"/>
    <lineage>
        <taxon>Eukaryota</taxon>
        <taxon>Metazoa</taxon>
        <taxon>Ecdysozoa</taxon>
        <taxon>Arthropoda</taxon>
        <taxon>Crustacea</taxon>
        <taxon>Multicrustacea</taxon>
        <taxon>Malacostraca</taxon>
        <taxon>Eumalacostraca</taxon>
        <taxon>Peracarida</taxon>
        <taxon>Amphipoda</taxon>
        <taxon>Senticaudata</taxon>
        <taxon>Talitrida</taxon>
        <taxon>Talitroidea</taxon>
        <taxon>Hyalellidae</taxon>
        <taxon>Hyalella</taxon>
    </lineage>
</organism>
<keyword evidence="1 7" id="KW-0489">Methyltransferase</keyword>
<reference evidence="9 10" key="1">
    <citation type="submission" date="2025-04" db="UniProtKB">
        <authorList>
            <consortium name="RefSeq"/>
        </authorList>
    </citation>
    <scope>IDENTIFICATION</scope>
    <source>
        <tissue evidence="9 10">Whole organism</tissue>
    </source>
</reference>
<dbReference type="RefSeq" id="XP_018026277.1">
    <property type="nucleotide sequence ID" value="XM_018170788.2"/>
</dbReference>
<proteinExistence type="inferred from homology"/>
<keyword evidence="3 7" id="KW-0949">S-adenosyl-L-methionine</keyword>
<dbReference type="InterPro" id="IPR031303">
    <property type="entry name" value="C5_meth_CS"/>
</dbReference>
<dbReference type="GO" id="GO:0008168">
    <property type="term" value="F:methyltransferase activity"/>
    <property type="evidence" value="ECO:0007669"/>
    <property type="project" value="UniProtKB-KW"/>
</dbReference>
<evidence type="ECO:0000313" key="9">
    <source>
        <dbReference type="RefSeq" id="XP_018026277.1"/>
    </source>
</evidence>
<keyword evidence="8" id="KW-1185">Reference proteome</keyword>
<dbReference type="KEGG" id="hazt:108681722"/>
<evidence type="ECO:0000256" key="4">
    <source>
        <dbReference type="ARBA" id="ARBA00039081"/>
    </source>
</evidence>
<protein>
    <recommendedName>
        <fullName evidence="5">tRNA (cytosine(38)-C(5))-methyltransferase</fullName>
        <ecNumber evidence="4">2.1.1.204</ecNumber>
    </recommendedName>
    <alternativeName>
        <fullName evidence="6">DNA (cytosine-5)-methyltransferase-like protein 2</fullName>
    </alternativeName>
</protein>
<dbReference type="SUPFAM" id="SSF53335">
    <property type="entry name" value="S-adenosyl-L-methionine-dependent methyltransferases"/>
    <property type="match status" value="1"/>
</dbReference>
<dbReference type="PROSITE" id="PS51679">
    <property type="entry name" value="SAM_MT_C5"/>
    <property type="match status" value="1"/>
</dbReference>
<dbReference type="GO" id="GO:0032259">
    <property type="term" value="P:methylation"/>
    <property type="evidence" value="ECO:0007669"/>
    <property type="project" value="UniProtKB-KW"/>
</dbReference>
<dbReference type="RefSeq" id="XP_018026278.1">
    <property type="nucleotide sequence ID" value="XM_018170789.2"/>
</dbReference>
<dbReference type="GeneID" id="108681722"/>
<evidence type="ECO:0000313" key="8">
    <source>
        <dbReference type="Proteomes" id="UP000694843"/>
    </source>
</evidence>
<dbReference type="PANTHER" id="PTHR46098">
    <property type="entry name" value="TRNA (CYTOSINE(38)-C(5))-METHYLTRANSFERASE"/>
    <property type="match status" value="1"/>
</dbReference>
<evidence type="ECO:0000313" key="10">
    <source>
        <dbReference type="RefSeq" id="XP_018026278.1"/>
    </source>
</evidence>
<comment type="similarity">
    <text evidence="7">Belongs to the class I-like SAM-binding methyltransferase superfamily. C5-methyltransferase family.</text>
</comment>
<dbReference type="OrthoDB" id="414133at2759"/>
<gene>
    <name evidence="9 10" type="primary">LOC108681722</name>
</gene>
<dbReference type="Gene3D" id="3.90.120.10">
    <property type="entry name" value="DNA Methylase, subunit A, domain 2"/>
    <property type="match status" value="1"/>
</dbReference>
<dbReference type="PROSITE" id="PS00095">
    <property type="entry name" value="C5_MTASE_2"/>
    <property type="match status" value="1"/>
</dbReference>
<evidence type="ECO:0000256" key="7">
    <source>
        <dbReference type="PROSITE-ProRule" id="PRU01016"/>
    </source>
</evidence>
<dbReference type="AlphaFoldDB" id="A0A8B7PLJ3"/>
<dbReference type="PANTHER" id="PTHR46098:SF1">
    <property type="entry name" value="TRNA (CYTOSINE(38)-C(5))-METHYLTRANSFERASE"/>
    <property type="match status" value="1"/>
</dbReference>
<dbReference type="InterPro" id="IPR050750">
    <property type="entry name" value="C5-MTase"/>
</dbReference>
<evidence type="ECO:0000256" key="5">
    <source>
        <dbReference type="ARBA" id="ARBA00039681"/>
    </source>
</evidence>
<accession>A0A8B7PLJ3</accession>
<dbReference type="InterPro" id="IPR029063">
    <property type="entry name" value="SAM-dependent_MTases_sf"/>
</dbReference>
<dbReference type="GO" id="GO:0005634">
    <property type="term" value="C:nucleus"/>
    <property type="evidence" value="ECO:0007669"/>
    <property type="project" value="TreeGrafter"/>
</dbReference>
<evidence type="ECO:0000256" key="2">
    <source>
        <dbReference type="ARBA" id="ARBA00022679"/>
    </source>
</evidence>
<feature type="active site" evidence="7">
    <location>
        <position position="117"/>
    </location>
</feature>
<dbReference type="PRINTS" id="PR00105">
    <property type="entry name" value="C5METTRFRASE"/>
</dbReference>
<dbReference type="EC" id="2.1.1.204" evidence="4"/>
<name>A0A8B7PLJ3_HYAAZ</name>
<dbReference type="Gene3D" id="3.40.50.150">
    <property type="entry name" value="Vaccinia Virus protein VP39"/>
    <property type="match status" value="1"/>
</dbReference>